<organism evidence="2 3">
    <name type="scientific">Streptococcus ferus</name>
    <dbReference type="NCBI Taxonomy" id="1345"/>
    <lineage>
        <taxon>Bacteria</taxon>
        <taxon>Bacillati</taxon>
        <taxon>Bacillota</taxon>
        <taxon>Bacilli</taxon>
        <taxon>Lactobacillales</taxon>
        <taxon>Streptococcaceae</taxon>
        <taxon>Streptococcus</taxon>
    </lineage>
</organism>
<sequence length="163" mass="18829">MKIRPVTETDAQGILDIYTPYITNTAITFECDIPHLAEFKHRVNQTAARFPYFVVEDSGNIVGYAYASTYYDRTAYDWTAELSIYVRQDIRGKGVGEQLYTALENALKEQGFVNLLACISLPNDASIHFHLKNGFKKVGFFEKIGYKFNQWHDIIWMQKRLIS</sequence>
<dbReference type="STRING" id="1123303.GCA_000372425_00476"/>
<dbReference type="PANTHER" id="PTHR43072">
    <property type="entry name" value="N-ACETYLTRANSFERASE"/>
    <property type="match status" value="1"/>
</dbReference>
<keyword evidence="3" id="KW-1185">Reference proteome</keyword>
<dbReference type="Proteomes" id="UP000249495">
    <property type="component" value="Chromosome 1"/>
</dbReference>
<name>A0A2X3VFY0_9STRE</name>
<dbReference type="InterPro" id="IPR000182">
    <property type="entry name" value="GNAT_dom"/>
</dbReference>
<dbReference type="GO" id="GO:0102971">
    <property type="term" value="F:phosphinothricin N-acetyltransferase activity"/>
    <property type="evidence" value="ECO:0007669"/>
    <property type="project" value="UniProtKB-EC"/>
</dbReference>
<dbReference type="AlphaFoldDB" id="A0A2X3VFY0"/>
<reference evidence="2 3" key="1">
    <citation type="submission" date="2018-06" db="EMBL/GenBank/DDBJ databases">
        <authorList>
            <consortium name="Pathogen Informatics"/>
            <person name="Doyle S."/>
        </authorList>
    </citation>
    <scope>NUCLEOTIDE SEQUENCE [LARGE SCALE GENOMIC DNA]</scope>
    <source>
        <strain evidence="2 3">NCTC12278</strain>
    </source>
</reference>
<dbReference type="EC" id="2.3.1.183" evidence="2"/>
<dbReference type="InterPro" id="IPR016181">
    <property type="entry name" value="Acyl_CoA_acyltransferase"/>
</dbReference>
<evidence type="ECO:0000259" key="1">
    <source>
        <dbReference type="PROSITE" id="PS51186"/>
    </source>
</evidence>
<dbReference type="KEGG" id="sfer:NCTC12278_00948"/>
<dbReference type="RefSeq" id="WP_018029804.1">
    <property type="nucleotide sequence ID" value="NZ_JBCLUB010000001.1"/>
</dbReference>
<keyword evidence="2" id="KW-0808">Transferase</keyword>
<dbReference type="CDD" id="cd04301">
    <property type="entry name" value="NAT_SF"/>
    <property type="match status" value="1"/>
</dbReference>
<keyword evidence="2" id="KW-0012">Acyltransferase</keyword>
<gene>
    <name evidence="2" type="primary">pat</name>
    <name evidence="2" type="ORF">NCTC12278_00948</name>
</gene>
<dbReference type="Gene3D" id="3.40.630.30">
    <property type="match status" value="1"/>
</dbReference>
<evidence type="ECO:0000313" key="2">
    <source>
        <dbReference type="EMBL" id="SQF40380.1"/>
    </source>
</evidence>
<dbReference type="EMBL" id="LS483343">
    <property type="protein sequence ID" value="SQF40380.1"/>
    <property type="molecule type" value="Genomic_DNA"/>
</dbReference>
<dbReference type="PROSITE" id="PS51186">
    <property type="entry name" value="GNAT"/>
    <property type="match status" value="1"/>
</dbReference>
<protein>
    <submittedName>
        <fullName evidence="2">Phosphinothricin N-acetyltransferase</fullName>
        <ecNumber evidence="2">2.3.1.183</ecNumber>
    </submittedName>
</protein>
<accession>A0A2X3VFY0</accession>
<dbReference type="PANTHER" id="PTHR43072:SF8">
    <property type="entry name" value="ACYLTRANSFERASE FABY-RELATED"/>
    <property type="match status" value="1"/>
</dbReference>
<dbReference type="Pfam" id="PF13420">
    <property type="entry name" value="Acetyltransf_4"/>
    <property type="match status" value="1"/>
</dbReference>
<dbReference type="SUPFAM" id="SSF55729">
    <property type="entry name" value="Acyl-CoA N-acyltransferases (Nat)"/>
    <property type="match status" value="1"/>
</dbReference>
<evidence type="ECO:0000313" key="3">
    <source>
        <dbReference type="Proteomes" id="UP000249495"/>
    </source>
</evidence>
<dbReference type="OrthoDB" id="9798006at2"/>
<feature type="domain" description="N-acetyltransferase" evidence="1">
    <location>
        <begin position="1"/>
        <end position="162"/>
    </location>
</feature>
<proteinExistence type="predicted"/>